<dbReference type="AlphaFoldDB" id="A0A7U9TH43"/>
<protein>
    <submittedName>
        <fullName evidence="1">Uncharacterized protein</fullName>
    </submittedName>
</protein>
<dbReference type="EMBL" id="AP024412">
    <property type="protein sequence ID" value="BCR36220.1"/>
    <property type="molecule type" value="Genomic_DNA"/>
</dbReference>
<reference evidence="1" key="1">
    <citation type="submission" date="2021-01" db="EMBL/GenBank/DDBJ databases">
        <title>Draft genome sequence of Acholeplasmataceae bacterium strain Mahy22.</title>
        <authorList>
            <person name="Watanabe M."/>
            <person name="Kojima H."/>
            <person name="Fukui M."/>
        </authorList>
    </citation>
    <scope>NUCLEOTIDE SEQUENCE</scope>
    <source>
        <strain evidence="1">Mahy22</strain>
    </source>
</reference>
<name>A0A7U9TH43_9MOLU</name>
<evidence type="ECO:0000313" key="1">
    <source>
        <dbReference type="EMBL" id="BCR36220.1"/>
    </source>
</evidence>
<organism evidence="1 2">
    <name type="scientific">Mariniplasma anaerobium</name>
    <dbReference type="NCBI Taxonomy" id="2735436"/>
    <lineage>
        <taxon>Bacteria</taxon>
        <taxon>Bacillati</taxon>
        <taxon>Mycoplasmatota</taxon>
        <taxon>Mollicutes</taxon>
        <taxon>Acholeplasmatales</taxon>
        <taxon>Acholeplasmataceae</taxon>
        <taxon>Mariniplasma</taxon>
    </lineage>
</organism>
<evidence type="ECO:0000313" key="2">
    <source>
        <dbReference type="Proteomes" id="UP000620133"/>
    </source>
</evidence>
<sequence>MAKHEVKSTKTTKNHYHNPTEQWWGKFVVWLLLLGMVGAIIIGFIIAVISGNG</sequence>
<proteinExistence type="predicted"/>
<gene>
    <name evidence="1" type="ORF">MPAN_011130</name>
</gene>
<dbReference type="KEGG" id="manr:MPAN_011130"/>
<dbReference type="RefSeq" id="WP_176238957.1">
    <property type="nucleotide sequence ID" value="NZ_AP024412.1"/>
</dbReference>
<keyword evidence="2" id="KW-1185">Reference proteome</keyword>
<dbReference type="Proteomes" id="UP000620133">
    <property type="component" value="Chromosome"/>
</dbReference>
<accession>A0A7U9TH43</accession>